<accession>A0ABR4NAU8</accession>
<proteinExistence type="predicted"/>
<name>A0ABR4NAU8_9FUNG</name>
<protein>
    <submittedName>
        <fullName evidence="2">Uncharacterized protein</fullName>
    </submittedName>
</protein>
<sequence length="288" mass="32841">MPKTKPKIVTDKVAGLESHQFSRDEHRFAALPVKNLDIARLPRQPRVGNNSRNNSDGVFQFGGTLNYPDPRERYISEVAQHEKQRLQQKRDKLDERINLKRDWIDGMERERWERMSREYVKEQELWKVKHGRTKLGAHSVNYNPITLAYHDTEGGRRLAEQDAKAMNRIAVRATRLYLKNNSFDPTMCTDIPRRLEAPVAAEGLQRPVAPAAEIPDANPQITGRGRQQPQRSHPADAPQTVLPLGTYQPQPRQHIHAGSSPDVGASDGSVLQRPQFGRRSYKILQNAS</sequence>
<evidence type="ECO:0000313" key="2">
    <source>
        <dbReference type="EMBL" id="KAL2916564.1"/>
    </source>
</evidence>
<gene>
    <name evidence="2" type="ORF">HK105_203997</name>
</gene>
<dbReference type="EMBL" id="JADGIZ020000016">
    <property type="protein sequence ID" value="KAL2916564.1"/>
    <property type="molecule type" value="Genomic_DNA"/>
</dbReference>
<feature type="compositionally biased region" description="Polar residues" evidence="1">
    <location>
        <begin position="219"/>
        <end position="231"/>
    </location>
</feature>
<comment type="caution">
    <text evidence="2">The sequence shown here is derived from an EMBL/GenBank/DDBJ whole genome shotgun (WGS) entry which is preliminary data.</text>
</comment>
<evidence type="ECO:0000313" key="3">
    <source>
        <dbReference type="Proteomes" id="UP001527925"/>
    </source>
</evidence>
<feature type="region of interest" description="Disordered" evidence="1">
    <location>
        <begin position="204"/>
        <end position="288"/>
    </location>
</feature>
<reference evidence="2 3" key="1">
    <citation type="submission" date="2023-09" db="EMBL/GenBank/DDBJ databases">
        <title>Pangenome analysis of Batrachochytrium dendrobatidis and related Chytrids.</title>
        <authorList>
            <person name="Yacoub M.N."/>
            <person name="Stajich J.E."/>
            <person name="James T.Y."/>
        </authorList>
    </citation>
    <scope>NUCLEOTIDE SEQUENCE [LARGE SCALE GENOMIC DNA]</scope>
    <source>
        <strain evidence="2 3">JEL0888</strain>
    </source>
</reference>
<organism evidence="2 3">
    <name type="scientific">Polyrhizophydium stewartii</name>
    <dbReference type="NCBI Taxonomy" id="2732419"/>
    <lineage>
        <taxon>Eukaryota</taxon>
        <taxon>Fungi</taxon>
        <taxon>Fungi incertae sedis</taxon>
        <taxon>Chytridiomycota</taxon>
        <taxon>Chytridiomycota incertae sedis</taxon>
        <taxon>Chytridiomycetes</taxon>
        <taxon>Rhizophydiales</taxon>
        <taxon>Rhizophydiales incertae sedis</taxon>
        <taxon>Polyrhizophydium</taxon>
    </lineage>
</organism>
<keyword evidence="3" id="KW-1185">Reference proteome</keyword>
<dbReference type="Proteomes" id="UP001527925">
    <property type="component" value="Unassembled WGS sequence"/>
</dbReference>
<evidence type="ECO:0000256" key="1">
    <source>
        <dbReference type="SAM" id="MobiDB-lite"/>
    </source>
</evidence>